<keyword evidence="3" id="KW-1185">Reference proteome</keyword>
<evidence type="ECO:0008006" key="4">
    <source>
        <dbReference type="Google" id="ProtNLM"/>
    </source>
</evidence>
<dbReference type="OrthoDB" id="10051290at2759"/>
<organism evidence="2 3">
    <name type="scientific">Rhodocollybia butyracea</name>
    <dbReference type="NCBI Taxonomy" id="206335"/>
    <lineage>
        <taxon>Eukaryota</taxon>
        <taxon>Fungi</taxon>
        <taxon>Dikarya</taxon>
        <taxon>Basidiomycota</taxon>
        <taxon>Agaricomycotina</taxon>
        <taxon>Agaricomycetes</taxon>
        <taxon>Agaricomycetidae</taxon>
        <taxon>Agaricales</taxon>
        <taxon>Marasmiineae</taxon>
        <taxon>Omphalotaceae</taxon>
        <taxon>Rhodocollybia</taxon>
    </lineage>
</organism>
<name>A0A9P5P3R5_9AGAR</name>
<dbReference type="InterPro" id="IPR024083">
    <property type="entry name" value="Fumarase/histidase_N"/>
</dbReference>
<dbReference type="Pfam" id="PF00221">
    <property type="entry name" value="Lyase_aromatic"/>
    <property type="match status" value="1"/>
</dbReference>
<evidence type="ECO:0000256" key="1">
    <source>
        <dbReference type="ARBA" id="ARBA00007238"/>
    </source>
</evidence>
<dbReference type="GO" id="GO:0003824">
    <property type="term" value="F:catalytic activity"/>
    <property type="evidence" value="ECO:0007669"/>
    <property type="project" value="InterPro"/>
</dbReference>
<comment type="similarity">
    <text evidence="1">Belongs to the PAL/histidase family.</text>
</comment>
<dbReference type="AlphaFoldDB" id="A0A9P5P3R5"/>
<protein>
    <recommendedName>
        <fullName evidence="4">Phenylalanine ammonia-lyase</fullName>
    </recommendedName>
</protein>
<dbReference type="InterPro" id="IPR001106">
    <property type="entry name" value="Aromatic_Lyase"/>
</dbReference>
<comment type="caution">
    <text evidence="2">The sequence shown here is derived from an EMBL/GenBank/DDBJ whole genome shotgun (WGS) entry which is preliminary data.</text>
</comment>
<dbReference type="Proteomes" id="UP000772434">
    <property type="component" value="Unassembled WGS sequence"/>
</dbReference>
<evidence type="ECO:0000313" key="2">
    <source>
        <dbReference type="EMBL" id="KAF9023642.1"/>
    </source>
</evidence>
<accession>A0A9P5P3R5</accession>
<gene>
    <name evidence="2" type="ORF">BDP27DRAFT_1065990</name>
</gene>
<reference evidence="2" key="1">
    <citation type="submission" date="2020-11" db="EMBL/GenBank/DDBJ databases">
        <authorList>
            <consortium name="DOE Joint Genome Institute"/>
            <person name="Ahrendt S."/>
            <person name="Riley R."/>
            <person name="Andreopoulos W."/>
            <person name="Labutti K."/>
            <person name="Pangilinan J."/>
            <person name="Ruiz-Duenas F.J."/>
            <person name="Barrasa J.M."/>
            <person name="Sanchez-Garcia M."/>
            <person name="Camarero S."/>
            <person name="Miyauchi S."/>
            <person name="Serrano A."/>
            <person name="Linde D."/>
            <person name="Babiker R."/>
            <person name="Drula E."/>
            <person name="Ayuso-Fernandez I."/>
            <person name="Pacheco R."/>
            <person name="Padilla G."/>
            <person name="Ferreira P."/>
            <person name="Barriuso J."/>
            <person name="Kellner H."/>
            <person name="Castanera R."/>
            <person name="Alfaro M."/>
            <person name="Ramirez L."/>
            <person name="Pisabarro A.G."/>
            <person name="Kuo A."/>
            <person name="Tritt A."/>
            <person name="Lipzen A."/>
            <person name="He G."/>
            <person name="Yan M."/>
            <person name="Ng V."/>
            <person name="Cullen D."/>
            <person name="Martin F."/>
            <person name="Rosso M.-N."/>
            <person name="Henrissat B."/>
            <person name="Hibbett D."/>
            <person name="Martinez A.T."/>
            <person name="Grigoriev I.V."/>
        </authorList>
    </citation>
    <scope>NUCLEOTIDE SEQUENCE</scope>
    <source>
        <strain evidence="2">AH 40177</strain>
    </source>
</reference>
<dbReference type="Gene3D" id="1.10.275.10">
    <property type="entry name" value="Fumarase/aspartase (N-terminal domain)"/>
    <property type="match status" value="1"/>
</dbReference>
<dbReference type="InterPro" id="IPR008948">
    <property type="entry name" value="L-Aspartase-like"/>
</dbReference>
<dbReference type="SUPFAM" id="SSF48557">
    <property type="entry name" value="L-aspartase-like"/>
    <property type="match status" value="1"/>
</dbReference>
<dbReference type="PANTHER" id="PTHR10362">
    <property type="entry name" value="HISTIDINE AMMONIA-LYASE"/>
    <property type="match status" value="1"/>
</dbReference>
<sequence length="136" mass="14443">MSLNHTGVTRHLIGKVNAYISGGDSVLIDGNSLDIAGVIAVSRRGSVPKLSDNKEVFLRVNRATIAVQDRLSEGSSLYGVTTGVGASAFTRTNKVEELQRALTKNLNGILPITSTSVDMQMVLDGNYEGYCDGALE</sequence>
<evidence type="ECO:0000313" key="3">
    <source>
        <dbReference type="Proteomes" id="UP000772434"/>
    </source>
</evidence>
<proteinExistence type="inferred from homology"/>
<dbReference type="EMBL" id="JADNRY010000954">
    <property type="protein sequence ID" value="KAF9023642.1"/>
    <property type="molecule type" value="Genomic_DNA"/>
</dbReference>